<dbReference type="HOGENOM" id="CLU_3242255_0_0_1"/>
<dbReference type="AlphaFoldDB" id="H0ED59"/>
<sequence>MSLLSPCTQLEIFSLRFQYSRFLDLPGHPQHLCRQHKIMWDDQ</sequence>
<dbReference type="EMBL" id="AGUE01000006">
    <property type="protein sequence ID" value="EHL03713.1"/>
    <property type="molecule type" value="Genomic_DNA"/>
</dbReference>
<evidence type="ECO:0000313" key="2">
    <source>
        <dbReference type="Proteomes" id="UP000005446"/>
    </source>
</evidence>
<accession>H0ED59</accession>
<protein>
    <submittedName>
        <fullName evidence="1">Uncharacterized protein</fullName>
    </submittedName>
</protein>
<organism evidence="1 2">
    <name type="scientific">Glarea lozoyensis (strain ATCC 74030 / MF5533)</name>
    <dbReference type="NCBI Taxonomy" id="1104152"/>
    <lineage>
        <taxon>Eukaryota</taxon>
        <taxon>Fungi</taxon>
        <taxon>Dikarya</taxon>
        <taxon>Ascomycota</taxon>
        <taxon>Pezizomycotina</taxon>
        <taxon>Leotiomycetes</taxon>
        <taxon>Helotiales</taxon>
        <taxon>Helotiaceae</taxon>
        <taxon>Glarea</taxon>
    </lineage>
</organism>
<reference evidence="1 2" key="1">
    <citation type="journal article" date="2012" name="Eukaryot. Cell">
        <title>Genome sequence of the fungus Glarea lozoyensis: the first genome sequence of a species from the Helotiaceae family.</title>
        <authorList>
            <person name="Youssar L."/>
            <person name="Gruening B.A."/>
            <person name="Erxleben A."/>
            <person name="Guenther S."/>
            <person name="Huettel W."/>
        </authorList>
    </citation>
    <scope>NUCLEOTIDE SEQUENCE [LARGE SCALE GENOMIC DNA]</scope>
    <source>
        <strain evidence="2">ATCC 74030 / MF5533</strain>
    </source>
</reference>
<keyword evidence="2" id="KW-1185">Reference proteome</keyword>
<dbReference type="Proteomes" id="UP000005446">
    <property type="component" value="Unassembled WGS sequence"/>
</dbReference>
<proteinExistence type="predicted"/>
<dbReference type="InParanoid" id="H0ED59"/>
<evidence type="ECO:0000313" key="1">
    <source>
        <dbReference type="EMBL" id="EHL03713.1"/>
    </source>
</evidence>
<gene>
    <name evidence="1" type="ORF">M7I_0360</name>
</gene>
<name>H0ED59_GLAL7</name>
<comment type="caution">
    <text evidence="1">The sequence shown here is derived from an EMBL/GenBank/DDBJ whole genome shotgun (WGS) entry which is preliminary data.</text>
</comment>